<dbReference type="PANTHER" id="PTHR36923:SF3">
    <property type="entry name" value="FERREDOXIN"/>
    <property type="match status" value="1"/>
</dbReference>
<proteinExistence type="predicted"/>
<protein>
    <recommendedName>
        <fullName evidence="8">4Fe-4S ferredoxin-type domain-containing protein</fullName>
    </recommendedName>
</protein>
<evidence type="ECO:0000313" key="9">
    <source>
        <dbReference type="EMBL" id="KES03457.1"/>
    </source>
</evidence>
<dbReference type="SUPFAM" id="SSF54862">
    <property type="entry name" value="4Fe-4S ferredoxins"/>
    <property type="match status" value="1"/>
</dbReference>
<evidence type="ECO:0000256" key="4">
    <source>
        <dbReference type="ARBA" id="ARBA00022982"/>
    </source>
</evidence>
<dbReference type="PANTHER" id="PTHR36923">
    <property type="entry name" value="FERREDOXIN"/>
    <property type="match status" value="1"/>
</dbReference>
<gene>
    <name evidence="9" type="ORF">BU52_30530</name>
</gene>
<keyword evidence="6" id="KW-0411">Iron-sulfur</keyword>
<evidence type="ECO:0000313" key="10">
    <source>
        <dbReference type="Proteomes" id="UP000028341"/>
    </source>
</evidence>
<dbReference type="InterPro" id="IPR051269">
    <property type="entry name" value="Fe-S_cluster_ET"/>
</dbReference>
<evidence type="ECO:0000256" key="3">
    <source>
        <dbReference type="ARBA" id="ARBA00022723"/>
    </source>
</evidence>
<evidence type="ECO:0000256" key="6">
    <source>
        <dbReference type="ARBA" id="ARBA00023014"/>
    </source>
</evidence>
<dbReference type="EMBL" id="JFCB01000042">
    <property type="protein sequence ID" value="KES03457.1"/>
    <property type="molecule type" value="Genomic_DNA"/>
</dbReference>
<evidence type="ECO:0000256" key="5">
    <source>
        <dbReference type="ARBA" id="ARBA00023004"/>
    </source>
</evidence>
<dbReference type="AlphaFoldDB" id="A0A081XIT4"/>
<dbReference type="GO" id="GO:0051538">
    <property type="term" value="F:3 iron, 4 sulfur cluster binding"/>
    <property type="evidence" value="ECO:0007669"/>
    <property type="project" value="UniProtKB-KW"/>
</dbReference>
<keyword evidence="5" id="KW-0408">Iron</keyword>
<evidence type="ECO:0000256" key="2">
    <source>
        <dbReference type="ARBA" id="ARBA00022448"/>
    </source>
</evidence>
<evidence type="ECO:0000256" key="7">
    <source>
        <dbReference type="ARBA" id="ARBA00023291"/>
    </source>
</evidence>
<name>A0A081XIT4_STRTO</name>
<comment type="cofactor">
    <cofactor evidence="1">
        <name>[3Fe-4S] cluster</name>
        <dbReference type="ChEBI" id="CHEBI:21137"/>
    </cofactor>
</comment>
<dbReference type="Gene3D" id="3.30.70.20">
    <property type="match status" value="1"/>
</dbReference>
<keyword evidence="10" id="KW-1185">Reference proteome</keyword>
<reference evidence="9 10" key="1">
    <citation type="submission" date="2014-02" db="EMBL/GenBank/DDBJ databases">
        <title>The genome announcement of Streptomyces toyocaensis NRRL15009.</title>
        <authorList>
            <person name="Hong H.-J."/>
            <person name="Kwun M.J."/>
        </authorList>
    </citation>
    <scope>NUCLEOTIDE SEQUENCE [LARGE SCALE GENOMIC DNA]</scope>
    <source>
        <strain evidence="9 10">NRRL 15009</strain>
    </source>
</reference>
<comment type="caution">
    <text evidence="9">The sequence shown here is derived from an EMBL/GenBank/DDBJ whole genome shotgun (WGS) entry which is preliminary data.</text>
</comment>
<organism evidence="9 10">
    <name type="scientific">Streptomyces toyocaensis</name>
    <dbReference type="NCBI Taxonomy" id="55952"/>
    <lineage>
        <taxon>Bacteria</taxon>
        <taxon>Bacillati</taxon>
        <taxon>Actinomycetota</taxon>
        <taxon>Actinomycetes</taxon>
        <taxon>Kitasatosporales</taxon>
        <taxon>Streptomycetaceae</taxon>
        <taxon>Streptomyces</taxon>
    </lineage>
</organism>
<dbReference type="RefSeq" id="WP_037940302.1">
    <property type="nucleotide sequence ID" value="NZ_JBFADL010000008.1"/>
</dbReference>
<keyword evidence="3" id="KW-0479">Metal-binding</keyword>
<dbReference type="PROSITE" id="PS51379">
    <property type="entry name" value="4FE4S_FER_2"/>
    <property type="match status" value="1"/>
</dbReference>
<dbReference type="STRING" id="55952.BU52_30530"/>
<dbReference type="Pfam" id="PF13370">
    <property type="entry name" value="Fer4_13"/>
    <property type="match status" value="1"/>
</dbReference>
<keyword evidence="4" id="KW-0249">Electron transport</keyword>
<dbReference type="OrthoDB" id="9803319at2"/>
<keyword evidence="7" id="KW-0003">3Fe-4S</keyword>
<accession>A0A081XIT4</accession>
<dbReference type="eggNOG" id="COG1141">
    <property type="taxonomic scope" value="Bacteria"/>
</dbReference>
<dbReference type="GO" id="GO:0046872">
    <property type="term" value="F:metal ion binding"/>
    <property type="evidence" value="ECO:0007669"/>
    <property type="project" value="UniProtKB-KW"/>
</dbReference>
<evidence type="ECO:0000256" key="1">
    <source>
        <dbReference type="ARBA" id="ARBA00001927"/>
    </source>
</evidence>
<feature type="domain" description="4Fe-4S ferredoxin-type" evidence="8">
    <location>
        <begin position="1"/>
        <end position="29"/>
    </location>
</feature>
<sequence length="65" mass="6782">MKVHAERDRCIGAGLCTLHAPSVFDQEDDGMVVVIDDSPTGAAADDARKVAEYLCPGKAVHITGG</sequence>
<evidence type="ECO:0000259" key="8">
    <source>
        <dbReference type="PROSITE" id="PS51379"/>
    </source>
</evidence>
<dbReference type="InterPro" id="IPR017896">
    <property type="entry name" value="4Fe4S_Fe-S-bd"/>
</dbReference>
<dbReference type="Proteomes" id="UP000028341">
    <property type="component" value="Unassembled WGS sequence"/>
</dbReference>
<keyword evidence="2" id="KW-0813">Transport</keyword>